<feature type="transmembrane region" description="Helical" evidence="2">
    <location>
        <begin position="940"/>
        <end position="961"/>
    </location>
</feature>
<evidence type="ECO:0000256" key="2">
    <source>
        <dbReference type="SAM" id="Phobius"/>
    </source>
</evidence>
<reference evidence="3 4" key="1">
    <citation type="submission" date="2019-02" db="EMBL/GenBank/DDBJ databases">
        <title>Genome sequencing of the rare red list fungi Antrodiella citrinella (Flaviporus citrinellus).</title>
        <authorList>
            <person name="Buettner E."/>
            <person name="Kellner H."/>
        </authorList>
    </citation>
    <scope>NUCLEOTIDE SEQUENCE [LARGE SCALE GENOMIC DNA]</scope>
    <source>
        <strain evidence="3 4">DSM 108506</strain>
    </source>
</reference>
<protein>
    <submittedName>
        <fullName evidence="3">Uncharacterized protein</fullName>
    </submittedName>
</protein>
<evidence type="ECO:0000313" key="3">
    <source>
        <dbReference type="EMBL" id="THH29792.1"/>
    </source>
</evidence>
<accession>A0A4S4MU29</accession>
<feature type="compositionally biased region" description="Pro residues" evidence="1">
    <location>
        <begin position="109"/>
        <end position="122"/>
    </location>
</feature>
<feature type="compositionally biased region" description="Low complexity" evidence="1">
    <location>
        <begin position="171"/>
        <end position="192"/>
    </location>
</feature>
<feature type="region of interest" description="Disordered" evidence="1">
    <location>
        <begin position="268"/>
        <end position="287"/>
    </location>
</feature>
<feature type="compositionally biased region" description="Basic and acidic residues" evidence="1">
    <location>
        <begin position="496"/>
        <end position="506"/>
    </location>
</feature>
<feature type="transmembrane region" description="Helical" evidence="2">
    <location>
        <begin position="845"/>
        <end position="869"/>
    </location>
</feature>
<keyword evidence="2" id="KW-1133">Transmembrane helix</keyword>
<evidence type="ECO:0000256" key="1">
    <source>
        <dbReference type="SAM" id="MobiDB-lite"/>
    </source>
</evidence>
<feature type="region of interest" description="Disordered" evidence="1">
    <location>
        <begin position="479"/>
        <end position="506"/>
    </location>
</feature>
<feature type="compositionally biased region" description="Polar residues" evidence="1">
    <location>
        <begin position="274"/>
        <end position="287"/>
    </location>
</feature>
<name>A0A4S4MU29_9APHY</name>
<sequence length="963" mass="104190">MATESSPNAPRQASPARSFRSRMGTMLRRNSSALAFARPATPARSSSESKSSLKVEPALAPLIPAPEAHAAPSPVAESPAREAAAAAGDVPQLAEPVKPSPLSREAVPTPDPTPAPLPPQEPQPEVVAAVESSVEAAKSEVQEAAPAVSMPEPEPAHVSDPTFLPERVASPEPAHQELPAAPEPAPELISEPIPEPVFTIQPVTVERGADSFSWGDGEGLVLQPSVAVVEAIAAAPAPAPESVPEPAPVVYEEPRHYEDVSRAETFAWRDPVPTTASPTLSPKQSIASLGKSSIGGHIVGSPEILSDVSRNVSRRGSRSSIASSFGHVVVEAGGKRVAVSMPDSDSYVEPRRGRSRASSIRVSFNNVPQKFEDPYTDPFADPPEVSEPHRALSPIESVVEPISAVTAKMPSPQEYPSTEATPMPPRDMPLPHHEPAETSYVLQTPPQPTQEFKHQTYSPSPIVMSLPPADSVINSSRVQKMPSAYSMGEPRSAGNAEHHPLETDERLPLLNRDSPFGSTSTSASNAIAFPIAGSSHALWPTPSQSLRVLGWSEYLLPDSSIYYHNVGIRITTDIDLRNSRKLQAITEYLDRKLPGEVALPPQGWEMWLREAGTGKDAFVPVRSWVNHAAKTLSFAPPPTMNGEADTAVDHVTDDDRMDIEFRYWSFMESHPAHAPLPANAHNEALDALKWTYTDSLLPTEQNVAPPFSPTECQELMGLLKSFDSDLNASANHTRVVARVLIRIVQWRQQYFRPHKPLPTDTLRNYRPETQRRTFRKYFLDIIMSLLCLGIPYLFVGRSQHQRIDEEGGIRSPGPMVMVGACACLASAVILSASVTLMTLPGLDDVARLAGLIAILFSASSMVSAVVALFRWKADVERTVVYVGGEGLTLLTKRSIVMSLPLVFLAWAIAAFITGITFYSFRGATVTSRLVIKQPFEDYTHWAVVGTLGGLAGVMIMSVLLARR</sequence>
<keyword evidence="4" id="KW-1185">Reference proteome</keyword>
<evidence type="ECO:0000313" key="4">
    <source>
        <dbReference type="Proteomes" id="UP000308730"/>
    </source>
</evidence>
<keyword evidence="2" id="KW-0812">Transmembrane</keyword>
<gene>
    <name evidence="3" type="ORF">EUX98_g4384</name>
</gene>
<feature type="region of interest" description="Disordered" evidence="1">
    <location>
        <begin position="409"/>
        <end position="434"/>
    </location>
</feature>
<dbReference type="EMBL" id="SGPM01000107">
    <property type="protein sequence ID" value="THH29792.1"/>
    <property type="molecule type" value="Genomic_DNA"/>
</dbReference>
<proteinExistence type="predicted"/>
<feature type="transmembrane region" description="Helical" evidence="2">
    <location>
        <begin position="777"/>
        <end position="795"/>
    </location>
</feature>
<feature type="region of interest" description="Disordered" evidence="1">
    <location>
        <begin position="1"/>
        <end position="195"/>
    </location>
</feature>
<feature type="compositionally biased region" description="Low complexity" evidence="1">
    <location>
        <begin position="45"/>
        <end position="87"/>
    </location>
</feature>
<feature type="transmembrane region" description="Helical" evidence="2">
    <location>
        <begin position="899"/>
        <end position="920"/>
    </location>
</feature>
<organism evidence="3 4">
    <name type="scientific">Antrodiella citrinella</name>
    <dbReference type="NCBI Taxonomy" id="2447956"/>
    <lineage>
        <taxon>Eukaryota</taxon>
        <taxon>Fungi</taxon>
        <taxon>Dikarya</taxon>
        <taxon>Basidiomycota</taxon>
        <taxon>Agaricomycotina</taxon>
        <taxon>Agaricomycetes</taxon>
        <taxon>Polyporales</taxon>
        <taxon>Steccherinaceae</taxon>
        <taxon>Antrodiella</taxon>
    </lineage>
</organism>
<keyword evidence="2" id="KW-0472">Membrane</keyword>
<feature type="compositionally biased region" description="Low complexity" evidence="1">
    <location>
        <begin position="123"/>
        <end position="136"/>
    </location>
</feature>
<feature type="transmembrane region" description="Helical" evidence="2">
    <location>
        <begin position="816"/>
        <end position="839"/>
    </location>
</feature>
<dbReference type="AlphaFoldDB" id="A0A4S4MU29"/>
<dbReference type="OrthoDB" id="3245306at2759"/>
<dbReference type="Proteomes" id="UP000308730">
    <property type="component" value="Unassembled WGS sequence"/>
</dbReference>
<comment type="caution">
    <text evidence="3">The sequence shown here is derived from an EMBL/GenBank/DDBJ whole genome shotgun (WGS) entry which is preliminary data.</text>
</comment>
<feature type="compositionally biased region" description="Polar residues" evidence="1">
    <location>
        <begin position="1"/>
        <end position="11"/>
    </location>
</feature>